<proteinExistence type="predicted"/>
<evidence type="ECO:0000256" key="1">
    <source>
        <dbReference type="SAM" id="MobiDB-lite"/>
    </source>
</evidence>
<evidence type="ECO:0000313" key="3">
    <source>
        <dbReference type="EMBL" id="CAJ1376985.1"/>
    </source>
</evidence>
<comment type="caution">
    <text evidence="3">The sequence shown here is derived from an EMBL/GenBank/DDBJ whole genome shotgun (WGS) entry which is preliminary data.</text>
</comment>
<protein>
    <recommendedName>
        <fullName evidence="2">UBA domain-containing protein</fullName>
    </recommendedName>
</protein>
<feature type="domain" description="UBA" evidence="2">
    <location>
        <begin position="334"/>
        <end position="373"/>
    </location>
</feature>
<feature type="compositionally biased region" description="Basic residues" evidence="1">
    <location>
        <begin position="797"/>
        <end position="807"/>
    </location>
</feature>
<dbReference type="EMBL" id="CAUJNA010000435">
    <property type="protein sequence ID" value="CAJ1376985.1"/>
    <property type="molecule type" value="Genomic_DNA"/>
</dbReference>
<dbReference type="Proteomes" id="UP001178507">
    <property type="component" value="Unassembled WGS sequence"/>
</dbReference>
<feature type="compositionally biased region" description="Low complexity" evidence="1">
    <location>
        <begin position="775"/>
        <end position="792"/>
    </location>
</feature>
<dbReference type="AlphaFoldDB" id="A0AA36HX53"/>
<keyword evidence="4" id="KW-1185">Reference proteome</keyword>
<dbReference type="PROSITE" id="PS50030">
    <property type="entry name" value="UBA"/>
    <property type="match status" value="1"/>
</dbReference>
<accession>A0AA36HX53</accession>
<organism evidence="3 4">
    <name type="scientific">Effrenium voratum</name>
    <dbReference type="NCBI Taxonomy" id="2562239"/>
    <lineage>
        <taxon>Eukaryota</taxon>
        <taxon>Sar</taxon>
        <taxon>Alveolata</taxon>
        <taxon>Dinophyceae</taxon>
        <taxon>Suessiales</taxon>
        <taxon>Symbiodiniaceae</taxon>
        <taxon>Effrenium</taxon>
    </lineage>
</organism>
<dbReference type="InterPro" id="IPR015940">
    <property type="entry name" value="UBA"/>
</dbReference>
<dbReference type="SUPFAM" id="SSF46934">
    <property type="entry name" value="UBA-like"/>
    <property type="match status" value="1"/>
</dbReference>
<feature type="compositionally biased region" description="Basic and acidic residues" evidence="1">
    <location>
        <begin position="724"/>
        <end position="733"/>
    </location>
</feature>
<reference evidence="3" key="1">
    <citation type="submission" date="2023-08" db="EMBL/GenBank/DDBJ databases">
        <authorList>
            <person name="Chen Y."/>
            <person name="Shah S."/>
            <person name="Dougan E. K."/>
            <person name="Thang M."/>
            <person name="Chan C."/>
        </authorList>
    </citation>
    <scope>NUCLEOTIDE SEQUENCE</scope>
</reference>
<feature type="region of interest" description="Disordered" evidence="1">
    <location>
        <begin position="719"/>
        <end position="807"/>
    </location>
</feature>
<evidence type="ECO:0000259" key="2">
    <source>
        <dbReference type="PROSITE" id="PS50030"/>
    </source>
</evidence>
<gene>
    <name evidence="3" type="ORF">EVOR1521_LOCUS5909</name>
</gene>
<name>A0AA36HX53_9DINO</name>
<dbReference type="Gene3D" id="1.10.8.10">
    <property type="entry name" value="DNA helicase RuvA subunit, C-terminal domain"/>
    <property type="match status" value="1"/>
</dbReference>
<feature type="region of interest" description="Disordered" evidence="1">
    <location>
        <begin position="627"/>
        <end position="646"/>
    </location>
</feature>
<sequence>MPPLTLKNAILTSEDANKDGHPVEKIRWLECFTDKENVSEFCEATDPAGNLESNSSPAYKEYQDRLRAIALRKEGHEKSEIAEALGRPRRFVETWWRKEPKEVPKPPGVHDYLKTEFWRDIEIIRGFGKGLGIYEDALNTTEWVQPMSDGREFKNGGGYRLKYDKEGRMRPQGNQNAKDGVIPGRLPKLDKLIQQVMVEQGINDRVLKRPGLLWYPDGTSDAIVHRHEAWTALMSFGSPRILTIDGHPVLLRDGDLIIFGTQRHGVPKMCQEGATFDDYGGRMSVVMFFMPTGKQAEGTAPWRAIHDAPSRKASAMLQEAHLGRAAQVNGMLTGAKSAEMRQLLELGFGEDEAAAALQATGDVELAAEALLNGAGQMLLGCGETGLPQSSVLLARLKEIQATGCGSMSMEWEEKAILEQLQELQEDTGLAMQFAQYEEMLDAEDAEEWDGRGDLMVRDWRRRHLHIEQQEPSITYSLGCGSLSERSFFELLSLHSIHVLYDFRASAELAAPHLKPSHLEGACKRHAIHYRFAPLGRDVAYGILKHLREDEGRNLLAELVWWARRKRTAFLGAEEDWRLDHRCAIAARLMEAGHSVKHLASDGSMTEHLEFQLPEFILGEEARLRTLEKQRQSGERPPAKSAASRSTEAVARYLAAPAKVIDAGAELRKANTQAELCRIQRRLADLQRRSADSDAKAGLGPKLLHVNKWVKAEAEQQRANLAAGKTKDGKDKDSPSGVPAAQIWAGTGGTSGGNPDFFASASAASSSGLEAQELTASCAAEPAPSEAPSGPAETTCRRWAKRRAKDAT</sequence>
<evidence type="ECO:0000313" key="4">
    <source>
        <dbReference type="Proteomes" id="UP001178507"/>
    </source>
</evidence>
<feature type="compositionally biased region" description="Basic and acidic residues" evidence="1">
    <location>
        <begin position="627"/>
        <end position="637"/>
    </location>
</feature>
<dbReference type="InterPro" id="IPR009060">
    <property type="entry name" value="UBA-like_sf"/>
</dbReference>